<comment type="similarity">
    <text evidence="2">Belongs to the SLC41A transporter family.</text>
</comment>
<evidence type="ECO:0000256" key="5">
    <source>
        <dbReference type="ARBA" id="ARBA00022842"/>
    </source>
</evidence>
<feature type="transmembrane region" description="Helical" evidence="10">
    <location>
        <begin position="94"/>
        <end position="116"/>
    </location>
</feature>
<dbReference type="PANTHER" id="PTHR16228">
    <property type="entry name" value="DIVALENT CATION TRANSPORTER SOLUTE CARRIER FAMILY 41"/>
    <property type="match status" value="1"/>
</dbReference>
<dbReference type="GeneID" id="6016493"/>
<feature type="transmembrane region" description="Helical" evidence="10">
    <location>
        <begin position="288"/>
        <end position="316"/>
    </location>
</feature>
<accession>A8P9Z8</accession>
<keyword evidence="3" id="KW-0813">Transport</keyword>
<gene>
    <name evidence="12" type="ORF">CC1G_06061</name>
</gene>
<evidence type="ECO:0000256" key="8">
    <source>
        <dbReference type="ARBA" id="ARBA00023136"/>
    </source>
</evidence>
<feature type="compositionally biased region" description="Acidic residues" evidence="9">
    <location>
        <begin position="45"/>
        <end position="56"/>
    </location>
</feature>
<evidence type="ECO:0000256" key="9">
    <source>
        <dbReference type="SAM" id="MobiDB-lite"/>
    </source>
</evidence>
<feature type="transmembrane region" description="Helical" evidence="10">
    <location>
        <begin position="178"/>
        <end position="201"/>
    </location>
</feature>
<evidence type="ECO:0000259" key="11">
    <source>
        <dbReference type="Pfam" id="PF01769"/>
    </source>
</evidence>
<keyword evidence="6 10" id="KW-1133">Transmembrane helix</keyword>
<feature type="domain" description="SLC41A/MgtE integral membrane" evidence="11">
    <location>
        <begin position="386"/>
        <end position="519"/>
    </location>
</feature>
<reference evidence="12 13" key="1">
    <citation type="journal article" date="2010" name="Proc. Natl. Acad. Sci. U.S.A.">
        <title>Insights into evolution of multicellular fungi from the assembled chromosomes of the mushroom Coprinopsis cinerea (Coprinus cinereus).</title>
        <authorList>
            <person name="Stajich J.E."/>
            <person name="Wilke S.K."/>
            <person name="Ahren D."/>
            <person name="Au C.H."/>
            <person name="Birren B.W."/>
            <person name="Borodovsky M."/>
            <person name="Burns C."/>
            <person name="Canback B."/>
            <person name="Casselton L.A."/>
            <person name="Cheng C.K."/>
            <person name="Deng J."/>
            <person name="Dietrich F.S."/>
            <person name="Fargo D.C."/>
            <person name="Farman M.L."/>
            <person name="Gathman A.C."/>
            <person name="Goldberg J."/>
            <person name="Guigo R."/>
            <person name="Hoegger P.J."/>
            <person name="Hooker J.B."/>
            <person name="Huggins A."/>
            <person name="James T.Y."/>
            <person name="Kamada T."/>
            <person name="Kilaru S."/>
            <person name="Kodira C."/>
            <person name="Kues U."/>
            <person name="Kupfer D."/>
            <person name="Kwan H.S."/>
            <person name="Lomsadze A."/>
            <person name="Li W."/>
            <person name="Lilly W.W."/>
            <person name="Ma L.J."/>
            <person name="Mackey A.J."/>
            <person name="Manning G."/>
            <person name="Martin F."/>
            <person name="Muraguchi H."/>
            <person name="Natvig D.O."/>
            <person name="Palmerini H."/>
            <person name="Ramesh M.A."/>
            <person name="Rehmeyer C.J."/>
            <person name="Roe B.A."/>
            <person name="Shenoy N."/>
            <person name="Stanke M."/>
            <person name="Ter-Hovhannisyan V."/>
            <person name="Tunlid A."/>
            <person name="Velagapudi R."/>
            <person name="Vision T.J."/>
            <person name="Zeng Q."/>
            <person name="Zolan M.E."/>
            <person name="Pukkila P.J."/>
        </authorList>
    </citation>
    <scope>NUCLEOTIDE SEQUENCE [LARGE SCALE GENOMIC DNA]</scope>
    <source>
        <strain evidence="13">Okayama-7 / 130 / ATCC MYA-4618 / FGSC 9003</strain>
    </source>
</reference>
<evidence type="ECO:0000256" key="6">
    <source>
        <dbReference type="ARBA" id="ARBA00022989"/>
    </source>
</evidence>
<dbReference type="GO" id="GO:0005886">
    <property type="term" value="C:plasma membrane"/>
    <property type="evidence" value="ECO:0007669"/>
    <property type="project" value="TreeGrafter"/>
</dbReference>
<evidence type="ECO:0000256" key="4">
    <source>
        <dbReference type="ARBA" id="ARBA00022692"/>
    </source>
</evidence>
<feature type="transmembrane region" description="Helical" evidence="10">
    <location>
        <begin position="246"/>
        <end position="276"/>
    </location>
</feature>
<feature type="transmembrane region" description="Helical" evidence="10">
    <location>
        <begin position="352"/>
        <end position="374"/>
    </location>
</feature>
<dbReference type="eggNOG" id="KOG3788">
    <property type="taxonomic scope" value="Eukaryota"/>
</dbReference>
<keyword evidence="13" id="KW-1185">Reference proteome</keyword>
<dbReference type="Proteomes" id="UP000001861">
    <property type="component" value="Unassembled WGS sequence"/>
</dbReference>
<dbReference type="AlphaFoldDB" id="A8P9Z8"/>
<dbReference type="GO" id="GO:0008324">
    <property type="term" value="F:monoatomic cation transmembrane transporter activity"/>
    <property type="evidence" value="ECO:0007669"/>
    <property type="project" value="InterPro"/>
</dbReference>
<evidence type="ECO:0000256" key="10">
    <source>
        <dbReference type="SAM" id="Phobius"/>
    </source>
</evidence>
<dbReference type="InParanoid" id="A8P9Z8"/>
<protein>
    <submittedName>
        <fullName evidence="12">Solute carrier family 41 member 1</fullName>
    </submittedName>
</protein>
<evidence type="ECO:0000256" key="1">
    <source>
        <dbReference type="ARBA" id="ARBA00004141"/>
    </source>
</evidence>
<keyword evidence="7" id="KW-0406">Ion transport</keyword>
<keyword evidence="5" id="KW-0460">Magnesium</keyword>
<dbReference type="InterPro" id="IPR045349">
    <property type="entry name" value="SLC41A1-3"/>
</dbReference>
<comment type="subcellular location">
    <subcellularLocation>
        <location evidence="1">Membrane</location>
        <topology evidence="1">Multi-pass membrane protein</topology>
    </subcellularLocation>
</comment>
<evidence type="ECO:0000313" key="12">
    <source>
        <dbReference type="EMBL" id="EAU81850.1"/>
    </source>
</evidence>
<keyword evidence="8 10" id="KW-0472">Membrane</keyword>
<organism evidence="12 13">
    <name type="scientific">Coprinopsis cinerea (strain Okayama-7 / 130 / ATCC MYA-4618 / FGSC 9003)</name>
    <name type="common">Inky cap fungus</name>
    <name type="synonym">Hormographiella aspergillata</name>
    <dbReference type="NCBI Taxonomy" id="240176"/>
    <lineage>
        <taxon>Eukaryota</taxon>
        <taxon>Fungi</taxon>
        <taxon>Dikarya</taxon>
        <taxon>Basidiomycota</taxon>
        <taxon>Agaricomycotina</taxon>
        <taxon>Agaricomycetes</taxon>
        <taxon>Agaricomycetidae</taxon>
        <taxon>Agaricales</taxon>
        <taxon>Agaricineae</taxon>
        <taxon>Psathyrellaceae</taxon>
        <taxon>Coprinopsis</taxon>
    </lineage>
</organism>
<dbReference type="OrthoDB" id="666972at2759"/>
<dbReference type="InterPro" id="IPR036739">
    <property type="entry name" value="SLC41_membr_dom_sf"/>
</dbReference>
<feature type="transmembrane region" description="Helical" evidence="10">
    <location>
        <begin position="431"/>
        <end position="455"/>
    </location>
</feature>
<dbReference type="RefSeq" id="XP_001839871.1">
    <property type="nucleotide sequence ID" value="XM_001839819.2"/>
</dbReference>
<sequence>MNGNSPGNAAVDDDIELIGMSDVAQRPAPSKPTPPADDTPKRQDEDDSDEEFDGEEGGQALLAASGRPNGHHYPPSQPSRLKRGMDVWKQVNGIVIESAPTLLLTTISLLFSGKLLDQVSRWRAMREVDQLIMIIPAILNLQGNLEMNLSARLSTAANIGELDDGATRKAMILGNLTLLQVQAISVSFIASCLSIILGQFLPQPEGTIPSPSTPSNSTIRHIIDSLEPRKPVPHLPSDASPRSTGLATLIMVSTSAMTSAFLSGLILGSFMCALILFCRRYNLNPDNIAPAVASCLGDLVTLCMIGLVSTLLIPFLHTPLPFIVGITVVIIAVGSLVYTLRNPHVRPLITQGWSPLLGAMIISSATGMILDVFVSRYEGFAILAVVISGLPGATGSIFVSRLSTSLHAAAFALTHPTPSASFKDKEPSARLAMFTLLLITIPVELIFLSVLNALGWLDLPLLFVLFSILFFCFAVFASLVIARWLTNWLWSKNRDPDIYALPIHSALMDLIGQSLLVLCFEIASKLGAKMKTRT</sequence>
<name>A8P9Z8_COPC7</name>
<feature type="region of interest" description="Disordered" evidence="9">
    <location>
        <begin position="1"/>
        <end position="81"/>
    </location>
</feature>
<evidence type="ECO:0000256" key="7">
    <source>
        <dbReference type="ARBA" id="ARBA00023065"/>
    </source>
</evidence>
<feature type="domain" description="SLC41A/MgtE integral membrane" evidence="11">
    <location>
        <begin position="135"/>
        <end position="305"/>
    </location>
</feature>
<evidence type="ECO:0000313" key="13">
    <source>
        <dbReference type="Proteomes" id="UP000001861"/>
    </source>
</evidence>
<dbReference type="VEuPathDB" id="FungiDB:CC1G_06061"/>
<proteinExistence type="inferred from homology"/>
<dbReference type="SUPFAM" id="SSF161093">
    <property type="entry name" value="MgtE membrane domain-like"/>
    <property type="match status" value="2"/>
</dbReference>
<feature type="transmembrane region" description="Helical" evidence="10">
    <location>
        <begin position="322"/>
        <end position="340"/>
    </location>
</feature>
<dbReference type="InterPro" id="IPR006667">
    <property type="entry name" value="SLC41_membr_dom"/>
</dbReference>
<dbReference type="Gene3D" id="1.10.357.20">
    <property type="entry name" value="SLC41 divalent cation transporters, integral membrane domain"/>
    <property type="match status" value="2"/>
</dbReference>
<comment type="caution">
    <text evidence="12">The sequence shown here is derived from an EMBL/GenBank/DDBJ whole genome shotgun (WGS) entry which is preliminary data.</text>
</comment>
<evidence type="ECO:0000256" key="2">
    <source>
        <dbReference type="ARBA" id="ARBA00009749"/>
    </source>
</evidence>
<dbReference type="EMBL" id="AACS02000002">
    <property type="protein sequence ID" value="EAU81850.1"/>
    <property type="molecule type" value="Genomic_DNA"/>
</dbReference>
<dbReference type="PANTHER" id="PTHR16228:SF7">
    <property type="entry name" value="SLC41A_MGTE INTEGRAL MEMBRANE DOMAIN-CONTAINING PROTEIN"/>
    <property type="match status" value="1"/>
</dbReference>
<feature type="transmembrane region" description="Helical" evidence="10">
    <location>
        <begin position="461"/>
        <end position="485"/>
    </location>
</feature>
<feature type="transmembrane region" description="Helical" evidence="10">
    <location>
        <begin position="380"/>
        <end position="399"/>
    </location>
</feature>
<keyword evidence="4 10" id="KW-0812">Transmembrane</keyword>
<dbReference type="OMA" id="WDPDNVT"/>
<dbReference type="KEGG" id="cci:CC1G_06061"/>
<evidence type="ECO:0000256" key="3">
    <source>
        <dbReference type="ARBA" id="ARBA00022448"/>
    </source>
</evidence>
<dbReference type="Pfam" id="PF01769">
    <property type="entry name" value="MgtE"/>
    <property type="match status" value="2"/>
</dbReference>